<keyword evidence="2" id="KW-1185">Reference proteome</keyword>
<dbReference type="SUPFAM" id="SSF55486">
    <property type="entry name" value="Metalloproteases ('zincins'), catalytic domain"/>
    <property type="match status" value="1"/>
</dbReference>
<evidence type="ECO:0000313" key="1">
    <source>
        <dbReference type="EMBL" id="QSQ14139.1"/>
    </source>
</evidence>
<dbReference type="RefSeq" id="WP_206715933.1">
    <property type="nucleotide sequence ID" value="NZ_CP071091.1"/>
</dbReference>
<proteinExistence type="predicted"/>
<gene>
    <name evidence="1" type="ORF">JY572_38475</name>
</gene>
<dbReference type="Gene3D" id="3.40.390.10">
    <property type="entry name" value="Collagenase (Catalytic Domain)"/>
    <property type="match status" value="1"/>
</dbReference>
<sequence length="573" mass="61925">MSLHLYASRLMVIAAIGAGCGSGEPDRNTDDAAGHTTVVRPANNLKIAPGVPVSIEWVSTLAGPATVDLFADADGDLETTSDQIPLALGNAVATAPAVFDWRTDDVPLGTYRLLSRRVDRLGTHVSTAPGLVEVVKPLLEVENLEEGEPLRYPLALLTGTVPTETAKVSAGLHGEPMRAWPANSGRFKTLVRLVPGSNDVLLEADGVLHRFSVRYTPMTTAYSVRFVYVIAADAEGRFDAPVGEPNDLASALRRIGTGAELMQTFTAEALDAQGLGRRTFHLERDGSGAPLVTAFRSRLTTALAHSMDGIALWNYFYSEFRSLPNRPGTIDVAIMSMTHFDPAQQKVLAHTAFGGGRLGLFGSGTLHTWAESLDDVAARFLDERRIDATVLLDDSAGRGTHWANYATGLGATMHELGHCLSLQHPASDDGVMSRDFDFINRTFMVEEPASARSARLAPVLPVHETGWDRSGAVRLGFHRWLDADSVSYAVNERPGLRETATDVTFESRAGVRHVAWNASSGVLGHDEFLGEPRLSVTLTKQSLRERFPREVTLRASVIDGDGNMAEQAIQLQE</sequence>
<protein>
    <recommendedName>
        <fullName evidence="3">Lipoprotein</fullName>
    </recommendedName>
</protein>
<evidence type="ECO:0000313" key="2">
    <source>
        <dbReference type="Proteomes" id="UP000663090"/>
    </source>
</evidence>
<dbReference type="PANTHER" id="PTHR21054">
    <property type="entry name" value="ZINC METALLOPROTEINASE-RELATED"/>
    <property type="match status" value="1"/>
</dbReference>
<dbReference type="EMBL" id="CP071091">
    <property type="protein sequence ID" value="QSQ14139.1"/>
    <property type="molecule type" value="Genomic_DNA"/>
</dbReference>
<dbReference type="InterPro" id="IPR024079">
    <property type="entry name" value="MetalloPept_cat_dom_sf"/>
</dbReference>
<dbReference type="Proteomes" id="UP000663090">
    <property type="component" value="Chromosome"/>
</dbReference>
<name>A0ABX7N6U6_9BACT</name>
<organism evidence="1 2">
    <name type="scientific">Myxococcus landrumensis</name>
    <dbReference type="NCBI Taxonomy" id="2813577"/>
    <lineage>
        <taxon>Bacteria</taxon>
        <taxon>Pseudomonadati</taxon>
        <taxon>Myxococcota</taxon>
        <taxon>Myxococcia</taxon>
        <taxon>Myxococcales</taxon>
        <taxon>Cystobacterineae</taxon>
        <taxon>Myxococcaceae</taxon>
        <taxon>Myxococcus</taxon>
    </lineage>
</organism>
<accession>A0ABX7N6U6</accession>
<dbReference type="Pfam" id="PF12044">
    <property type="entry name" value="Metallopep"/>
    <property type="match status" value="1"/>
</dbReference>
<evidence type="ECO:0008006" key="3">
    <source>
        <dbReference type="Google" id="ProtNLM"/>
    </source>
</evidence>
<dbReference type="InterPro" id="IPR021917">
    <property type="entry name" value="Unchr_Zn-peptidase-like"/>
</dbReference>
<dbReference type="PANTHER" id="PTHR21054:SF2">
    <property type="entry name" value="MIP04191P"/>
    <property type="match status" value="1"/>
</dbReference>
<reference evidence="1 2" key="1">
    <citation type="submission" date="2021-02" db="EMBL/GenBank/DDBJ databases">
        <title>De Novo genome assembly of isolated myxobacteria.</title>
        <authorList>
            <person name="Stevens D.C."/>
        </authorList>
    </citation>
    <scope>NUCLEOTIDE SEQUENCE [LARGE SCALE GENOMIC DNA]</scope>
    <source>
        <strain evidence="1 2">SCHIC003</strain>
    </source>
</reference>
<dbReference type="InterPro" id="IPR053002">
    <property type="entry name" value="Metalloproteinase_M10B"/>
</dbReference>